<dbReference type="EMBL" id="BONY01000021">
    <property type="protein sequence ID" value="GIH05738.1"/>
    <property type="molecule type" value="Genomic_DNA"/>
</dbReference>
<proteinExistence type="predicted"/>
<evidence type="ECO:0000313" key="1">
    <source>
        <dbReference type="EMBL" id="GIH05738.1"/>
    </source>
</evidence>
<organism evidence="1 2">
    <name type="scientific">Rhizocola hellebori</name>
    <dbReference type="NCBI Taxonomy" id="1392758"/>
    <lineage>
        <taxon>Bacteria</taxon>
        <taxon>Bacillati</taxon>
        <taxon>Actinomycetota</taxon>
        <taxon>Actinomycetes</taxon>
        <taxon>Micromonosporales</taxon>
        <taxon>Micromonosporaceae</taxon>
        <taxon>Rhizocola</taxon>
    </lineage>
</organism>
<accession>A0A8J3Q9N5</accession>
<dbReference type="Proteomes" id="UP000612899">
    <property type="component" value="Unassembled WGS sequence"/>
</dbReference>
<keyword evidence="2" id="KW-1185">Reference proteome</keyword>
<gene>
    <name evidence="1" type="ORF">Rhe02_38050</name>
</gene>
<comment type="caution">
    <text evidence="1">The sequence shown here is derived from an EMBL/GenBank/DDBJ whole genome shotgun (WGS) entry which is preliminary data.</text>
</comment>
<dbReference type="AlphaFoldDB" id="A0A8J3Q9N5"/>
<sequence length="133" mass="14600">MAVHDHLAQAAGAGLATEVLLKLYLLELRYLQEFQLLTRLSTGERATLVTAWEEWGRGEAQTPPEGVGEATRLWAGTEPFLHGRGPEIERYLSIAATLHSDVRFGGAINANQLALIEKLTPAASLREPRQSLQ</sequence>
<evidence type="ECO:0000313" key="2">
    <source>
        <dbReference type="Proteomes" id="UP000612899"/>
    </source>
</evidence>
<name>A0A8J3Q9N5_9ACTN</name>
<dbReference type="RefSeq" id="WP_203909580.1">
    <property type="nucleotide sequence ID" value="NZ_BONY01000021.1"/>
</dbReference>
<protein>
    <submittedName>
        <fullName evidence="1">Uncharacterized protein</fullName>
    </submittedName>
</protein>
<reference evidence="1" key="1">
    <citation type="submission" date="2021-01" db="EMBL/GenBank/DDBJ databases">
        <title>Whole genome shotgun sequence of Rhizocola hellebori NBRC 109834.</title>
        <authorList>
            <person name="Komaki H."/>
            <person name="Tamura T."/>
        </authorList>
    </citation>
    <scope>NUCLEOTIDE SEQUENCE</scope>
    <source>
        <strain evidence="1">NBRC 109834</strain>
    </source>
</reference>